<dbReference type="Gene3D" id="3.40.390.10">
    <property type="entry name" value="Collagenase (Catalytic Domain)"/>
    <property type="match status" value="1"/>
</dbReference>
<proteinExistence type="predicted"/>
<dbReference type="GO" id="GO:0030198">
    <property type="term" value="P:extracellular matrix organization"/>
    <property type="evidence" value="ECO:0007669"/>
    <property type="project" value="TreeGrafter"/>
</dbReference>
<evidence type="ECO:0000256" key="2">
    <source>
        <dbReference type="ARBA" id="ARBA00022723"/>
    </source>
</evidence>
<dbReference type="PANTHER" id="PTHR10201:SF323">
    <property type="entry name" value="MATRIX METALLOPROTEINASE-21"/>
    <property type="match status" value="1"/>
</dbReference>
<evidence type="ECO:0000256" key="1">
    <source>
        <dbReference type="ARBA" id="ARBA00022670"/>
    </source>
</evidence>
<dbReference type="PROSITE" id="PS51642">
    <property type="entry name" value="HEMOPEXIN_2"/>
    <property type="match status" value="1"/>
</dbReference>
<protein>
    <submittedName>
        <fullName evidence="8">Zinc-dependent metalloprotease</fullName>
    </submittedName>
</protein>
<dbReference type="InterPro" id="IPR036375">
    <property type="entry name" value="Hemopexin-like_dom_sf"/>
</dbReference>
<dbReference type="InterPro" id="IPR018487">
    <property type="entry name" value="Hemopexin-like_repeat"/>
</dbReference>
<dbReference type="SMART" id="SM00235">
    <property type="entry name" value="ZnMc"/>
    <property type="match status" value="1"/>
</dbReference>
<dbReference type="InterPro" id="IPR024079">
    <property type="entry name" value="MetalloPept_cat_dom_sf"/>
</dbReference>
<dbReference type="PRINTS" id="PR00138">
    <property type="entry name" value="MATRIXIN"/>
</dbReference>
<dbReference type="InterPro" id="IPR021190">
    <property type="entry name" value="Pept_M10A"/>
</dbReference>
<dbReference type="InterPro" id="IPR001818">
    <property type="entry name" value="Pept_M10_metallopeptidase"/>
</dbReference>
<organism evidence="8">
    <name type="scientific">Heliothis virescens ascovirus 3j</name>
    <dbReference type="NCBI Taxonomy" id="1561067"/>
    <lineage>
        <taxon>Viruses</taxon>
        <taxon>Varidnaviria</taxon>
        <taxon>Bamfordvirae</taxon>
        <taxon>Nucleocytoviricota</taxon>
        <taxon>Megaviricetes</taxon>
        <taxon>Pimascovirales</taxon>
        <taxon>Pimascovirales incertae sedis</taxon>
        <taxon>Ascoviridae</taxon>
        <taxon>Ascovirus</taxon>
    </lineage>
</organism>
<keyword evidence="3" id="KW-0378">Hydrolase</keyword>
<dbReference type="Proteomes" id="UP000317522">
    <property type="component" value="Segment"/>
</dbReference>
<dbReference type="GO" id="GO:0006508">
    <property type="term" value="P:proteolysis"/>
    <property type="evidence" value="ECO:0007669"/>
    <property type="project" value="UniProtKB-KW"/>
</dbReference>
<dbReference type="GO" id="GO:0008270">
    <property type="term" value="F:zinc ion binding"/>
    <property type="evidence" value="ECO:0007669"/>
    <property type="project" value="InterPro"/>
</dbReference>
<sequence>MIIYFAVITCSLKLRRSYYKMLLNVSHTIQCVFSRMSWYTLAVILSTLVTIHASQGPEKFTLATAIVLKRGEDITWSVSRENLKYNYRTVVDTTSKAFAVWHTAGLNFRFVHNYSKAMIKISFKRRFHGEIGYDFDGLGSLLAHAYLPNQGDLSSEIHLDNDEIFSFSMKDSDYEGDNAPTSYFWTVLHEIGHSLGVQHSSLPSSIMYGWYKSRSFGNGTIVLPKDDANAINQLYFSNTKQYATIPNFDKNKVVTTTPVPPADKSESTTNTTITTCFSFDSLSEIKHDATKDSISAYCAGVYDAISYVRGELYVFVGDLHWRFDTSGMLHNGYPQPTGATWRLPSGSQVNAVFEWMQYIVIQTGKRYNLFVGTDFVRSVNFEVAPSITFSSNDRVYAAFRGKIKDITGLLVRRKNLRWRYLPPIQLLQNELRAATDILVASNGMYIFKSGVHGIVVNGVVEHYKLNKGVWSNCR</sequence>
<dbReference type="SUPFAM" id="SSF50923">
    <property type="entry name" value="Hemopexin-like domain"/>
    <property type="match status" value="1"/>
</dbReference>
<feature type="domain" description="Peptidase metallopeptidase" evidence="7">
    <location>
        <begin position="72"/>
        <end position="237"/>
    </location>
</feature>
<dbReference type="GO" id="GO:0004222">
    <property type="term" value="F:metalloendopeptidase activity"/>
    <property type="evidence" value="ECO:0007669"/>
    <property type="project" value="InterPro"/>
</dbReference>
<keyword evidence="5 8" id="KW-0482">Metalloprotease</keyword>
<dbReference type="EMBL" id="LC332918">
    <property type="protein sequence ID" value="BBB16489.1"/>
    <property type="molecule type" value="Genomic_DNA"/>
</dbReference>
<evidence type="ECO:0000256" key="3">
    <source>
        <dbReference type="ARBA" id="ARBA00022801"/>
    </source>
</evidence>
<dbReference type="Pfam" id="PF00413">
    <property type="entry name" value="Peptidase_M10"/>
    <property type="match status" value="1"/>
</dbReference>
<dbReference type="SUPFAM" id="SSF55486">
    <property type="entry name" value="Metalloproteases ('zincins'), catalytic domain"/>
    <property type="match status" value="1"/>
</dbReference>
<dbReference type="PANTHER" id="PTHR10201">
    <property type="entry name" value="MATRIX METALLOPROTEINASE"/>
    <property type="match status" value="1"/>
</dbReference>
<feature type="repeat" description="Hemopexin" evidence="6">
    <location>
        <begin position="299"/>
        <end position="344"/>
    </location>
</feature>
<evidence type="ECO:0000256" key="5">
    <source>
        <dbReference type="ARBA" id="ARBA00023049"/>
    </source>
</evidence>
<evidence type="ECO:0000256" key="4">
    <source>
        <dbReference type="ARBA" id="ARBA00022833"/>
    </source>
</evidence>
<evidence type="ECO:0000259" key="7">
    <source>
        <dbReference type="SMART" id="SM00235"/>
    </source>
</evidence>
<dbReference type="InterPro" id="IPR006026">
    <property type="entry name" value="Peptidase_Metallo"/>
</dbReference>
<evidence type="ECO:0000313" key="8">
    <source>
        <dbReference type="EMBL" id="BBB16489.1"/>
    </source>
</evidence>
<keyword evidence="1 8" id="KW-0645">Protease</keyword>
<reference evidence="8" key="1">
    <citation type="submission" date="2017-10" db="EMBL/GenBank/DDBJ databases">
        <title>Ascovirus isolated from Spodoptera litura (Noctuidae: Lepidoptera) transmitted by generalist endoparasitoid Meteorus pulchricornis (Braconidae: Hymenoptera).</title>
        <authorList>
            <person name="Arai E."/>
            <person name="Ishii K."/>
            <person name="Ishii H."/>
            <person name="Kunimi Y."/>
            <person name="Inoue M.N."/>
            <person name="Makiyama N."/>
            <person name="Sagawa S."/>
            <person name="Nakai M."/>
        </authorList>
    </citation>
    <scope>NUCLEOTIDE SEQUENCE [LARGE SCALE GENOMIC DNA]</scope>
    <source>
        <strain evidence="8">ENT01</strain>
    </source>
</reference>
<dbReference type="Gene3D" id="2.110.10.10">
    <property type="entry name" value="Hemopexin-like domain"/>
    <property type="match status" value="1"/>
</dbReference>
<name>A0A2Z5V6X3_9VIRU</name>
<dbReference type="Pfam" id="PF00045">
    <property type="entry name" value="Hemopexin"/>
    <property type="match status" value="1"/>
</dbReference>
<dbReference type="GO" id="GO:0031012">
    <property type="term" value="C:extracellular matrix"/>
    <property type="evidence" value="ECO:0007669"/>
    <property type="project" value="InterPro"/>
</dbReference>
<keyword evidence="2" id="KW-0479">Metal-binding</keyword>
<dbReference type="GO" id="GO:0030574">
    <property type="term" value="P:collagen catabolic process"/>
    <property type="evidence" value="ECO:0007669"/>
    <property type="project" value="TreeGrafter"/>
</dbReference>
<accession>A0A2Z5V6X3</accession>
<keyword evidence="4" id="KW-0862">Zinc</keyword>
<evidence type="ECO:0000256" key="6">
    <source>
        <dbReference type="PROSITE-ProRule" id="PRU01011"/>
    </source>
</evidence>